<dbReference type="InterPro" id="IPR036909">
    <property type="entry name" value="Cyt_c-like_dom_sf"/>
</dbReference>
<evidence type="ECO:0008006" key="4">
    <source>
        <dbReference type="Google" id="ProtNLM"/>
    </source>
</evidence>
<evidence type="ECO:0000313" key="3">
    <source>
        <dbReference type="EMBL" id="SVB47346.1"/>
    </source>
</evidence>
<dbReference type="SUPFAM" id="SSF46626">
    <property type="entry name" value="Cytochrome c"/>
    <property type="match status" value="1"/>
</dbReference>
<dbReference type="AlphaFoldDB" id="A0A382E9A1"/>
<organism evidence="3">
    <name type="scientific">marine metagenome</name>
    <dbReference type="NCBI Taxonomy" id="408172"/>
    <lineage>
        <taxon>unclassified sequences</taxon>
        <taxon>metagenomes</taxon>
        <taxon>ecological metagenomes</taxon>
    </lineage>
</organism>
<evidence type="ECO:0000259" key="1">
    <source>
        <dbReference type="Pfam" id="PF07626"/>
    </source>
</evidence>
<dbReference type="InterPro" id="IPR011429">
    <property type="entry name" value="Cyt_c_Planctomycete-type"/>
</dbReference>
<dbReference type="GO" id="GO:0009055">
    <property type="term" value="F:electron transfer activity"/>
    <property type="evidence" value="ECO:0007669"/>
    <property type="project" value="InterPro"/>
</dbReference>
<dbReference type="Pfam" id="PF07626">
    <property type="entry name" value="PSD3"/>
    <property type="match status" value="1"/>
</dbReference>
<reference evidence="3" key="1">
    <citation type="submission" date="2018-05" db="EMBL/GenBank/DDBJ databases">
        <authorList>
            <person name="Lanie J.A."/>
            <person name="Ng W.-L."/>
            <person name="Kazmierczak K.M."/>
            <person name="Andrzejewski T.M."/>
            <person name="Davidsen T.M."/>
            <person name="Wayne K.J."/>
            <person name="Tettelin H."/>
            <person name="Glass J.I."/>
            <person name="Rusch D."/>
            <person name="Podicherti R."/>
            <person name="Tsui H.-C.T."/>
            <person name="Winkler M.E."/>
        </authorList>
    </citation>
    <scope>NUCLEOTIDE SEQUENCE</scope>
</reference>
<accession>A0A382E9A1</accession>
<dbReference type="EMBL" id="UINC01043384">
    <property type="protein sequence ID" value="SVB47346.1"/>
    <property type="molecule type" value="Genomic_DNA"/>
</dbReference>
<dbReference type="Gene3D" id="1.10.760.10">
    <property type="entry name" value="Cytochrome c-like domain"/>
    <property type="match status" value="1"/>
</dbReference>
<feature type="domain" description="Cytochrome C Planctomycete-type" evidence="2">
    <location>
        <begin position="25"/>
        <end position="72"/>
    </location>
</feature>
<dbReference type="Pfam" id="PF07635">
    <property type="entry name" value="PSCyt1"/>
    <property type="match status" value="1"/>
</dbReference>
<name>A0A382E9A1_9ZZZZ</name>
<protein>
    <recommendedName>
        <fullName evidence="4">DUF1587 domain-containing protein</fullName>
    </recommendedName>
</protein>
<evidence type="ECO:0000259" key="2">
    <source>
        <dbReference type="Pfam" id="PF07635"/>
    </source>
</evidence>
<proteinExistence type="predicted"/>
<sequence length="166" mass="18816">MCLLAICVQAADQPDLLRPFLKTYCTQCHGPEKQKGDRRFDKLTGDFTQLKEAETFQEILDQLNLAEMPPEGKKQPAPAEVRRVVEHLTKSLSQARVAARQNTGKVVLRRLNRVEYLNTVRDLFMLKMVDFDPTTTFPPDDPLDGFDNVGEGLVASDHLLQNYLEA</sequence>
<dbReference type="InterPro" id="IPR013036">
    <property type="entry name" value="DUF1587"/>
</dbReference>
<feature type="non-terminal residue" evidence="3">
    <location>
        <position position="166"/>
    </location>
</feature>
<gene>
    <name evidence="3" type="ORF">METZ01_LOCUS200200</name>
</gene>
<feature type="domain" description="DUF1587" evidence="1">
    <location>
        <begin position="109"/>
        <end position="166"/>
    </location>
</feature>
<dbReference type="GO" id="GO:0020037">
    <property type="term" value="F:heme binding"/>
    <property type="evidence" value="ECO:0007669"/>
    <property type="project" value="InterPro"/>
</dbReference>